<dbReference type="SUPFAM" id="SSF81901">
    <property type="entry name" value="HCP-like"/>
    <property type="match status" value="1"/>
</dbReference>
<evidence type="ECO:0000313" key="2">
    <source>
        <dbReference type="EMBL" id="MFC3204568.1"/>
    </source>
</evidence>
<evidence type="ECO:0000256" key="1">
    <source>
        <dbReference type="SAM" id="SignalP"/>
    </source>
</evidence>
<dbReference type="SMART" id="SM00671">
    <property type="entry name" value="SEL1"/>
    <property type="match status" value="4"/>
</dbReference>
<organism evidence="2 3">
    <name type="scientific">Alteromonas oceani</name>
    <dbReference type="NCBI Taxonomy" id="2071609"/>
    <lineage>
        <taxon>Bacteria</taxon>
        <taxon>Pseudomonadati</taxon>
        <taxon>Pseudomonadota</taxon>
        <taxon>Gammaproteobacteria</taxon>
        <taxon>Alteromonadales</taxon>
        <taxon>Alteromonadaceae</taxon>
        <taxon>Alteromonas/Salinimonas group</taxon>
        <taxon>Alteromonas</taxon>
    </lineage>
</organism>
<dbReference type="PANTHER" id="PTHR11102">
    <property type="entry name" value="SEL-1-LIKE PROTEIN"/>
    <property type="match status" value="1"/>
</dbReference>
<dbReference type="InterPro" id="IPR011990">
    <property type="entry name" value="TPR-like_helical_dom_sf"/>
</dbReference>
<keyword evidence="1" id="KW-0732">Signal</keyword>
<comment type="caution">
    <text evidence="2">The sequence shown here is derived from an EMBL/GenBank/DDBJ whole genome shotgun (WGS) entry which is preliminary data.</text>
</comment>
<gene>
    <name evidence="2" type="ORF">ACFOEW_22400</name>
</gene>
<dbReference type="InterPro" id="IPR050767">
    <property type="entry name" value="Sel1_AlgK"/>
</dbReference>
<reference evidence="3" key="1">
    <citation type="journal article" date="2019" name="Int. J. Syst. Evol. Microbiol.">
        <title>The Global Catalogue of Microorganisms (GCM) 10K type strain sequencing project: providing services to taxonomists for standard genome sequencing and annotation.</title>
        <authorList>
            <consortium name="The Broad Institute Genomics Platform"/>
            <consortium name="The Broad Institute Genome Sequencing Center for Infectious Disease"/>
            <person name="Wu L."/>
            <person name="Ma J."/>
        </authorList>
    </citation>
    <scope>NUCLEOTIDE SEQUENCE [LARGE SCALE GENOMIC DNA]</scope>
    <source>
        <strain evidence="3">KCTC 52449</strain>
    </source>
</reference>
<dbReference type="PANTHER" id="PTHR11102:SF160">
    <property type="entry name" value="ERAD-ASSOCIATED E3 UBIQUITIN-PROTEIN LIGASE COMPONENT HRD3"/>
    <property type="match status" value="1"/>
</dbReference>
<feature type="signal peptide" evidence="1">
    <location>
        <begin position="1"/>
        <end position="24"/>
    </location>
</feature>
<name>A0ABV7K5C5_9ALTE</name>
<dbReference type="Pfam" id="PF08238">
    <property type="entry name" value="Sel1"/>
    <property type="match status" value="4"/>
</dbReference>
<dbReference type="Proteomes" id="UP001595477">
    <property type="component" value="Unassembled WGS sequence"/>
</dbReference>
<dbReference type="EMBL" id="JBHRSX010000102">
    <property type="protein sequence ID" value="MFC3204568.1"/>
    <property type="molecule type" value="Genomic_DNA"/>
</dbReference>
<proteinExistence type="predicted"/>
<accession>A0ABV7K5C5</accession>
<evidence type="ECO:0000313" key="3">
    <source>
        <dbReference type="Proteomes" id="UP001595477"/>
    </source>
</evidence>
<sequence>MRLPQIVSASSLALLLAFSQDVSAFSGTTETTKYCVDEDCKTQLRNLVQLARNGSGRAAAIVAMAYASGDGFEKNLEKAEHYIILGARFRDPVAAYLMADWLRNGFVLDQDIAKADEMLDLSIKYGYAPAMYDKALKILKSGDSDKTDQAVALLESAAEQSNMRAMFLLARMKETGTGAAKDVEGAVDLFQRLARARHPEAMEYLKDLAERSANAKQDSAILANLELDKNMEVIEVRGEAFEVTLVLDGLVDTLVSSGKYDQNSIGSRIRGVSCNESIKCGSTKPSDDPAASTVWELITGRKLVAYF</sequence>
<keyword evidence="3" id="KW-1185">Reference proteome</keyword>
<dbReference type="InterPro" id="IPR006597">
    <property type="entry name" value="Sel1-like"/>
</dbReference>
<protein>
    <submittedName>
        <fullName evidence="2">Tetratricopeptide repeat protein</fullName>
    </submittedName>
</protein>
<dbReference type="Gene3D" id="1.25.40.10">
    <property type="entry name" value="Tetratricopeptide repeat domain"/>
    <property type="match status" value="1"/>
</dbReference>
<feature type="chain" id="PRO_5045416307" evidence="1">
    <location>
        <begin position="25"/>
        <end position="307"/>
    </location>
</feature>
<dbReference type="RefSeq" id="WP_123324313.1">
    <property type="nucleotide sequence ID" value="NZ_JBHRSX010000102.1"/>
</dbReference>